<gene>
    <name evidence="6" type="ORF">O9G_005480</name>
</gene>
<dbReference type="GO" id="GO:0000428">
    <property type="term" value="C:DNA-directed RNA polymerase complex"/>
    <property type="evidence" value="ECO:0007669"/>
    <property type="project" value="UniProtKB-KW"/>
</dbReference>
<dbReference type="GO" id="GO:0005730">
    <property type="term" value="C:nucleolus"/>
    <property type="evidence" value="ECO:0007669"/>
    <property type="project" value="UniProtKB-SubCell"/>
</dbReference>
<evidence type="ECO:0000256" key="5">
    <source>
        <dbReference type="ARBA" id="ARBA00023242"/>
    </source>
</evidence>
<dbReference type="STRING" id="988480.A0A075B2R7"/>
<evidence type="ECO:0000256" key="4">
    <source>
        <dbReference type="ARBA" id="ARBA00023163"/>
    </source>
</evidence>
<keyword evidence="5" id="KW-0539">Nucleus</keyword>
<protein>
    <submittedName>
        <fullName evidence="6">RNA polymerase I associated factor, A49-like domain-containing protein</fullName>
    </submittedName>
</protein>
<keyword evidence="7" id="KW-1185">Reference proteome</keyword>
<evidence type="ECO:0000256" key="3">
    <source>
        <dbReference type="ARBA" id="ARBA00022478"/>
    </source>
</evidence>
<dbReference type="GO" id="GO:0006351">
    <property type="term" value="P:DNA-templated transcription"/>
    <property type="evidence" value="ECO:0007669"/>
    <property type="project" value="InterPro"/>
</dbReference>
<dbReference type="HOGENOM" id="CLU_034953_2_1_1"/>
<sequence>MIKPRKLIRILSEFNKSHFCPGCMKFSIKVEDKPALDPPYVVSFQGQAPHNSSLEFQAYAPTDEKKRGRQRYVEAVTDHVKYKGHNSSESSVSRSQMTRYAIGVIDKEKNEIVVKSAPFIRITSHSLKLEKATAEDVQQLSVMDARNDLGETFGNKKRKKDIKTIQRSVIDTDALSSAKSYITSAIEESTLVLPETQELEEMMDESRPIPPYHKDAENIEDVYLLDDVIVDVANMDISPLLNAQSTEEIDEVLSNDEFPEYVKERLRPALSLSIKDEETIRALVLLSYFIRLRKLNAASLKPHILQPIFKYSTYKMAEQMLELFTEATDIGKGKKKHKLTSALKDKLTCYIAVVSMIAENFTVNVTELAQELATPGSKLAECFKTAGFYIERKRVDGKRETDRIAKFKVPLTFPKPRRGAAK</sequence>
<dbReference type="GO" id="GO:0003677">
    <property type="term" value="F:DNA binding"/>
    <property type="evidence" value="ECO:0007669"/>
    <property type="project" value="InterPro"/>
</dbReference>
<dbReference type="OMA" id="DVYPFDE"/>
<dbReference type="InterPro" id="IPR009668">
    <property type="entry name" value="RNA_pol-assoc_fac_A49-like"/>
</dbReference>
<dbReference type="EMBL" id="KE560512">
    <property type="protein sequence ID" value="EPZ36619.1"/>
    <property type="molecule type" value="Genomic_DNA"/>
</dbReference>
<evidence type="ECO:0000256" key="1">
    <source>
        <dbReference type="ARBA" id="ARBA00004604"/>
    </source>
</evidence>
<organism evidence="6 7">
    <name type="scientific">Rozella allomycis (strain CSF55)</name>
    <dbReference type="NCBI Taxonomy" id="988480"/>
    <lineage>
        <taxon>Eukaryota</taxon>
        <taxon>Fungi</taxon>
        <taxon>Fungi incertae sedis</taxon>
        <taxon>Cryptomycota</taxon>
        <taxon>Cryptomycota incertae sedis</taxon>
        <taxon>Rozella</taxon>
    </lineage>
</organism>
<evidence type="ECO:0000256" key="2">
    <source>
        <dbReference type="ARBA" id="ARBA00009430"/>
    </source>
</evidence>
<dbReference type="OrthoDB" id="532500at2759"/>
<accession>A0A075B2R7</accession>
<dbReference type="Pfam" id="PF06870">
    <property type="entry name" value="RNA_pol_I_A49"/>
    <property type="match status" value="1"/>
</dbReference>
<keyword evidence="4" id="KW-0804">Transcription</keyword>
<dbReference type="Proteomes" id="UP000030755">
    <property type="component" value="Unassembled WGS sequence"/>
</dbReference>
<reference evidence="6 7" key="1">
    <citation type="journal article" date="2013" name="Curr. Biol.">
        <title>Shared signatures of parasitism and phylogenomics unite Cryptomycota and microsporidia.</title>
        <authorList>
            <person name="James T.Y."/>
            <person name="Pelin A."/>
            <person name="Bonen L."/>
            <person name="Ahrendt S."/>
            <person name="Sain D."/>
            <person name="Corradi N."/>
            <person name="Stajich J.E."/>
        </authorList>
    </citation>
    <scope>NUCLEOTIDE SEQUENCE [LARGE SCALE GENOMIC DNA]</scope>
    <source>
        <strain evidence="6 7">CSF55</strain>
    </source>
</reference>
<evidence type="ECO:0000313" key="6">
    <source>
        <dbReference type="EMBL" id="EPZ36619.1"/>
    </source>
</evidence>
<dbReference type="PANTHER" id="PTHR14440">
    <property type="entry name" value="DNA-DIRECTED RNA POLYMERASE I SUBUNIT RPA49"/>
    <property type="match status" value="1"/>
</dbReference>
<name>A0A075B2R7_ROZAC</name>
<dbReference type="AlphaFoldDB" id="A0A075B2R7"/>
<proteinExistence type="inferred from homology"/>
<keyword evidence="3" id="KW-0240">DNA-directed RNA polymerase</keyword>
<comment type="similarity">
    <text evidence="2">Belongs to the eukaryotic RPA49/POLR1E RNA polymerase subunit family.</text>
</comment>
<comment type="subcellular location">
    <subcellularLocation>
        <location evidence="1">Nucleus</location>
        <location evidence="1">Nucleolus</location>
    </subcellularLocation>
</comment>
<evidence type="ECO:0000313" key="7">
    <source>
        <dbReference type="Proteomes" id="UP000030755"/>
    </source>
</evidence>